<evidence type="ECO:0000256" key="2">
    <source>
        <dbReference type="ARBA" id="ARBA00022490"/>
    </source>
</evidence>
<evidence type="ECO:0000256" key="14">
    <source>
        <dbReference type="PIRSR" id="PIRSR004803-3"/>
    </source>
</evidence>
<proteinExistence type="inferred from homology"/>
<dbReference type="Pfam" id="PF17770">
    <property type="entry name" value="RNase_J_C"/>
    <property type="match status" value="1"/>
</dbReference>
<dbReference type="EMBL" id="AP014680">
    <property type="protein sequence ID" value="BAP85862.1"/>
    <property type="molecule type" value="Genomic_DNA"/>
</dbReference>
<name>A0A0A1GUA9_9LACO</name>
<dbReference type="Pfam" id="PF00753">
    <property type="entry name" value="Lactamase_B"/>
    <property type="match status" value="1"/>
</dbReference>
<dbReference type="FunFam" id="3.10.20.580:FF:000001">
    <property type="entry name" value="Ribonuclease J"/>
    <property type="match status" value="1"/>
</dbReference>
<dbReference type="InterPro" id="IPR042173">
    <property type="entry name" value="RNase_J_2"/>
</dbReference>
<dbReference type="CDD" id="cd07714">
    <property type="entry name" value="RNaseJ_MBL-fold"/>
    <property type="match status" value="1"/>
</dbReference>
<feature type="binding site" evidence="14">
    <location>
        <position position="46"/>
    </location>
    <ligand>
        <name>Ca(2+)</name>
        <dbReference type="ChEBI" id="CHEBI:29108"/>
    </ligand>
</feature>
<keyword evidence="5 14" id="KW-0479">Metal-binding</keyword>
<feature type="binding site" evidence="14">
    <location>
        <position position="71"/>
    </location>
    <ligand>
        <name>Zn(2+)</name>
        <dbReference type="ChEBI" id="CHEBI:29105"/>
        <label>1</label>
        <note>catalytic</note>
    </ligand>
</feature>
<feature type="binding site" evidence="14">
    <location>
        <position position="160"/>
    </location>
    <ligand>
        <name>Zn(2+)</name>
        <dbReference type="ChEBI" id="CHEBI:29105"/>
        <label>1</label>
        <note>catalytic</note>
    </ligand>
</feature>
<keyword evidence="3 11" id="KW-0698">rRNA processing</keyword>
<evidence type="ECO:0000256" key="6">
    <source>
        <dbReference type="ARBA" id="ARBA00022759"/>
    </source>
</evidence>
<dbReference type="InterPro" id="IPR011108">
    <property type="entry name" value="RMMBL"/>
</dbReference>
<dbReference type="InterPro" id="IPR030854">
    <property type="entry name" value="RNase_J_bac"/>
</dbReference>
<organism evidence="16 17">
    <name type="scientific">Paucilactobacillus hokkaidonensis JCM 18461</name>
    <dbReference type="NCBI Taxonomy" id="1291742"/>
    <lineage>
        <taxon>Bacteria</taxon>
        <taxon>Bacillati</taxon>
        <taxon>Bacillota</taxon>
        <taxon>Bacilli</taxon>
        <taxon>Lactobacillales</taxon>
        <taxon>Lactobacillaceae</taxon>
        <taxon>Paucilactobacillus</taxon>
    </lineage>
</organism>
<dbReference type="HAMAP" id="MF_01491">
    <property type="entry name" value="RNase_J_bact"/>
    <property type="match status" value="1"/>
</dbReference>
<feature type="binding site" evidence="14">
    <location>
        <position position="69"/>
    </location>
    <ligand>
        <name>Zn(2+)</name>
        <dbReference type="ChEBI" id="CHEBI:29105"/>
        <label>1</label>
        <note>catalytic</note>
    </ligand>
</feature>
<evidence type="ECO:0000256" key="1">
    <source>
        <dbReference type="ARBA" id="ARBA00004496"/>
    </source>
</evidence>
<dbReference type="Proteomes" id="UP000031620">
    <property type="component" value="Chromosome"/>
</dbReference>
<dbReference type="KEGG" id="lho:LOOC260_113260"/>
<protein>
    <recommendedName>
        <fullName evidence="11">Ribonuclease J</fullName>
        <shortName evidence="11">RNase J</shortName>
        <ecNumber evidence="11">3.1.-.-</ecNumber>
    </recommendedName>
</protein>
<evidence type="ECO:0000256" key="11">
    <source>
        <dbReference type="HAMAP-Rule" id="MF_01491"/>
    </source>
</evidence>
<comment type="cofactor">
    <cofactor evidence="14">
        <name>Zn(2+)</name>
        <dbReference type="ChEBI" id="CHEBI:29105"/>
    </cofactor>
    <text evidence="14">Binds 2 Zn(2+) ions per subunit. It is not clear if Zn(2+) or Mg(2+) is physiologically important.</text>
</comment>
<comment type="subcellular location">
    <subcellularLocation>
        <location evidence="1 11">Cytoplasm</location>
    </subcellularLocation>
</comment>
<dbReference type="NCBIfam" id="TIGR00649">
    <property type="entry name" value="MG423"/>
    <property type="match status" value="1"/>
</dbReference>
<evidence type="ECO:0000256" key="13">
    <source>
        <dbReference type="PIRSR" id="PIRSR004803-2"/>
    </source>
</evidence>
<evidence type="ECO:0000256" key="9">
    <source>
        <dbReference type="ARBA" id="ARBA00022839"/>
    </source>
</evidence>
<dbReference type="PANTHER" id="PTHR43694">
    <property type="entry name" value="RIBONUCLEASE J"/>
    <property type="match status" value="1"/>
</dbReference>
<dbReference type="GO" id="GO:0003723">
    <property type="term" value="F:RNA binding"/>
    <property type="evidence" value="ECO:0007669"/>
    <property type="project" value="UniProtKB-UniRule"/>
</dbReference>
<dbReference type="InterPro" id="IPR001279">
    <property type="entry name" value="Metallo-B-lactamas"/>
</dbReference>
<dbReference type="SUPFAM" id="SSF56281">
    <property type="entry name" value="Metallo-hydrolase/oxidoreductase"/>
    <property type="match status" value="1"/>
</dbReference>
<keyword evidence="9 11" id="KW-0269">Exonuclease</keyword>
<keyword evidence="10 11" id="KW-0694">RNA-binding</keyword>
<evidence type="ECO:0000313" key="16">
    <source>
        <dbReference type="EMBL" id="BAP85862.1"/>
    </source>
</evidence>
<feature type="binding site" evidence="14">
    <location>
        <position position="44"/>
    </location>
    <ligand>
        <name>Ca(2+)</name>
        <dbReference type="ChEBI" id="CHEBI:29108"/>
    </ligand>
</feature>
<evidence type="ECO:0000256" key="8">
    <source>
        <dbReference type="ARBA" id="ARBA00022833"/>
    </source>
</evidence>
<dbReference type="HOGENOM" id="CLU_008727_3_1_9"/>
<dbReference type="PIRSF" id="PIRSF004803">
    <property type="entry name" value="RnjA"/>
    <property type="match status" value="1"/>
</dbReference>
<evidence type="ECO:0000256" key="10">
    <source>
        <dbReference type="ARBA" id="ARBA00022884"/>
    </source>
</evidence>
<evidence type="ECO:0000259" key="15">
    <source>
        <dbReference type="SMART" id="SM00849"/>
    </source>
</evidence>
<evidence type="ECO:0000256" key="4">
    <source>
        <dbReference type="ARBA" id="ARBA00022722"/>
    </source>
</evidence>
<dbReference type="GO" id="GO:0008270">
    <property type="term" value="F:zinc ion binding"/>
    <property type="evidence" value="ECO:0007669"/>
    <property type="project" value="InterPro"/>
</dbReference>
<comment type="caution">
    <text evidence="11">Lacks conserved residue(s) required for the propagation of feature annotation.</text>
</comment>
<dbReference type="GO" id="GO:0004534">
    <property type="term" value="F:5'-3' RNA exonuclease activity"/>
    <property type="evidence" value="ECO:0007669"/>
    <property type="project" value="UniProtKB-UniRule"/>
</dbReference>
<evidence type="ECO:0000256" key="5">
    <source>
        <dbReference type="ARBA" id="ARBA00022723"/>
    </source>
</evidence>
<dbReference type="Gene3D" id="3.60.15.10">
    <property type="entry name" value="Ribonuclease Z/Hydroxyacylglutathione hydrolase-like"/>
    <property type="match status" value="1"/>
</dbReference>
<keyword evidence="8 14" id="KW-0862">Zinc</keyword>
<feature type="domain" description="Metallo-beta-lactamase" evidence="15">
    <location>
        <begin position="16"/>
        <end position="212"/>
    </location>
</feature>
<dbReference type="InterPro" id="IPR036866">
    <property type="entry name" value="RibonucZ/Hydroxyglut_hydro"/>
</dbReference>
<dbReference type="InterPro" id="IPR004613">
    <property type="entry name" value="RNase_J"/>
</dbReference>
<dbReference type="SMART" id="SM00849">
    <property type="entry name" value="Lactamase_B"/>
    <property type="match status" value="1"/>
</dbReference>
<dbReference type="Pfam" id="PF07521">
    <property type="entry name" value="RMMBL"/>
    <property type="match status" value="1"/>
</dbReference>
<evidence type="ECO:0000313" key="17">
    <source>
        <dbReference type="Proteomes" id="UP000031620"/>
    </source>
</evidence>
<dbReference type="PANTHER" id="PTHR43694:SF4">
    <property type="entry name" value="RIBONUCLEASE J 2"/>
    <property type="match status" value="1"/>
</dbReference>
<dbReference type="GO" id="GO:0004521">
    <property type="term" value="F:RNA endonuclease activity"/>
    <property type="evidence" value="ECO:0007669"/>
    <property type="project" value="UniProtKB-UniRule"/>
</dbReference>
<dbReference type="STRING" id="1291742.LOOC260_113260"/>
<comment type="similarity">
    <text evidence="11">Belongs to the metallo-beta-lactamase superfamily. RNA-metabolizing metallo-beta-lactamase-like family. Bacterial RNase J subfamily.</text>
</comment>
<dbReference type="AlphaFoldDB" id="A0A0A1GUA9"/>
<keyword evidence="4 11" id="KW-0540">Nuclease</keyword>
<dbReference type="InterPro" id="IPR041636">
    <property type="entry name" value="RNase_J_C"/>
</dbReference>
<feature type="binding site" evidence="14">
    <location>
        <position position="138"/>
    </location>
    <ligand>
        <name>Zn(2+)</name>
        <dbReference type="ChEBI" id="CHEBI:29105"/>
        <label>1</label>
        <note>catalytic</note>
    </ligand>
</feature>
<accession>A0A0A1GUA9</accession>
<evidence type="ECO:0000256" key="7">
    <source>
        <dbReference type="ARBA" id="ARBA00022801"/>
    </source>
</evidence>
<evidence type="ECO:0000256" key="3">
    <source>
        <dbReference type="ARBA" id="ARBA00022552"/>
    </source>
</evidence>
<keyword evidence="2 11" id="KW-0963">Cytoplasm</keyword>
<dbReference type="Gene3D" id="3.10.20.580">
    <property type="match status" value="1"/>
</dbReference>
<feature type="binding site" evidence="14">
    <location>
        <position position="440"/>
    </location>
    <ligand>
        <name>Ca(2+)</name>
        <dbReference type="ChEBI" id="CHEBI:29108"/>
    </ligand>
</feature>
<feature type="binding site" evidence="13">
    <location>
        <begin position="229"/>
        <end position="231"/>
    </location>
    <ligand>
        <name>substrate</name>
    </ligand>
</feature>
<dbReference type="GO" id="GO:0006364">
    <property type="term" value="P:rRNA processing"/>
    <property type="evidence" value="ECO:0007669"/>
    <property type="project" value="UniProtKB-UniRule"/>
</dbReference>
<gene>
    <name evidence="11" type="primary">rnj</name>
    <name evidence="16" type="ORF">LOOC260_113260</name>
</gene>
<feature type="active site" description="Proton acceptor" evidence="12">
    <location>
        <position position="365"/>
    </location>
</feature>
<comment type="function">
    <text evidence="11">An RNase that has 5'-3' exonuclease and possibly endonuclease activity. Involved in maturation of rRNA and in some organisms also mRNA maturation and/or decay.</text>
</comment>
<evidence type="ECO:0000256" key="12">
    <source>
        <dbReference type="PIRSR" id="PIRSR004803-1"/>
    </source>
</evidence>
<feature type="binding site" evidence="14">
    <location>
        <position position="73"/>
    </location>
    <ligand>
        <name>Zn(2+)</name>
        <dbReference type="ChEBI" id="CHEBI:29105"/>
        <label>1</label>
        <note>catalytic</note>
    </ligand>
</feature>
<keyword evidence="14" id="KW-0106">Calcium</keyword>
<comment type="subunit">
    <text evidence="11">Homodimer, may be a subunit of the RNA degradosome.</text>
</comment>
<dbReference type="EC" id="3.1.-.-" evidence="11"/>
<keyword evidence="6 11" id="KW-0255">Endonuclease</keyword>
<dbReference type="InterPro" id="IPR055132">
    <property type="entry name" value="RNase_J_b_CASP"/>
</dbReference>
<dbReference type="Gene3D" id="3.40.50.10710">
    <property type="entry name" value="Metallo-hydrolase/oxidoreductase"/>
    <property type="match status" value="1"/>
</dbReference>
<dbReference type="GO" id="GO:0005737">
    <property type="term" value="C:cytoplasm"/>
    <property type="evidence" value="ECO:0007669"/>
    <property type="project" value="UniProtKB-SubCell"/>
</dbReference>
<dbReference type="RefSeq" id="WP_041093795.1">
    <property type="nucleotide sequence ID" value="NZ_AP014680.1"/>
</dbReference>
<feature type="active site" description="Proton donor" evidence="12">
    <location>
        <position position="192"/>
    </location>
</feature>
<comment type="cofactor">
    <cofactor evidence="14">
        <name>Ca(2+)</name>
        <dbReference type="ChEBI" id="CHEBI:29108"/>
    </cofactor>
    <text evidence="14">Binds 1 Ca(2+) cation per subunit. Seen in 1 crystal structure, it is not clear if it is physiologically important.</text>
</comment>
<keyword evidence="7 11" id="KW-0378">Hydrolase</keyword>
<dbReference type="Pfam" id="PF22505">
    <property type="entry name" value="RNase_J_b_CASP"/>
    <property type="match status" value="1"/>
</dbReference>
<sequence length="569" mass="63669">MSNINIIPFGGVRENGKNMYAVEVDDQIFILDCGLKYPENELLGIDVVIPDWNYLREHADKIVGVFLTHGHADAIGALPYFLDEFKVPVFGTEMTIALAKLNVEANDKVKSFNDFHVIDALTEIDFGNVTVSFFKTTHSIPETVGIVLKTQQGNIVYTGDFKFDQTATKGYETDLARLAEVGSQGVLALLSDSAGAENTGRSEREKDIGEYILETFKYTNGRIVVASVASNILRIQQIFDAAAEVDRKVVLSGHDLEKIVRTALSLGKLQLPDDELLIDIKAAKELNPAQVVILETGKMGEPIKSLQRMATGEDKDVQLNDKDLAFITTTPSYAMETTVQKTRDMIYRSGAEVKAISDDLQPSGHANQNDLQLMLNFMKPQYFIPVQGEYRLLNTHAKLAQEVGIAEDHIFITAKGDVLNYDGKTMHLGQKVDVGDTMIDGTGIGDIGNIVLRDRRVLAEDGIFVVVVTIDRRKKKIVAQPKITSRGFVFVKTNRELMTQSAKLVEDTVQDNLDNKEFDWGHLKQDVRDKLNRFLFEQTKRHPVILPVIMEVNQHARKMNKKKKQEQED</sequence>
<reference evidence="16 17" key="1">
    <citation type="submission" date="2014-11" db="EMBL/GenBank/DDBJ databases">
        <title>Complete genome sequence and analysis of Lactobacillus hokkaidonensis LOOC260T.</title>
        <authorList>
            <person name="Tanizawa Y."/>
            <person name="Tohno M."/>
            <person name="Kaminuma E."/>
            <person name="Nakamura Y."/>
            <person name="Arita M."/>
        </authorList>
    </citation>
    <scope>NUCLEOTIDE SEQUENCE [LARGE SCALE GENOMIC DNA]</scope>
    <source>
        <strain evidence="16 17">LOOC260</strain>
    </source>
</reference>